<dbReference type="PROSITE" id="PS00973">
    <property type="entry name" value="USP_2"/>
    <property type="match status" value="1"/>
</dbReference>
<feature type="region of interest" description="Disordered" evidence="7">
    <location>
        <begin position="1"/>
        <end position="89"/>
    </location>
</feature>
<feature type="domain" description="USP" evidence="8">
    <location>
        <begin position="237"/>
        <end position="557"/>
    </location>
</feature>
<keyword evidence="10" id="KW-1185">Reference proteome</keyword>
<reference evidence="10" key="1">
    <citation type="journal article" date="2017" name="Genome Announc.">
        <title>Genome sequences of Cyberlindnera fabianii 65, Pichia kudriavzevii 129, and Saccharomyces cerevisiae 131 isolated from fermented masau fruits in Zimbabwe.</title>
        <authorList>
            <person name="van Rijswijck I.M.H."/>
            <person name="Derks M.F.L."/>
            <person name="Abee T."/>
            <person name="de Ridder D."/>
            <person name="Smid E.J."/>
        </authorList>
    </citation>
    <scope>NUCLEOTIDE SEQUENCE [LARGE SCALE GENOMIC DNA]</scope>
    <source>
        <strain evidence="10">65</strain>
    </source>
</reference>
<dbReference type="EC" id="3.4.19.12" evidence="6"/>
<comment type="caution">
    <text evidence="9">The sequence shown here is derived from an EMBL/GenBank/DDBJ whole genome shotgun (WGS) entry which is preliminary data.</text>
</comment>
<name>A0A1V2KZ14_CYBFA</name>
<dbReference type="VEuPathDB" id="FungiDB:BON22_5299"/>
<feature type="compositionally biased region" description="Low complexity" evidence="7">
    <location>
        <begin position="19"/>
        <end position="32"/>
    </location>
</feature>
<proteinExistence type="inferred from homology"/>
<evidence type="ECO:0000256" key="4">
    <source>
        <dbReference type="ARBA" id="ARBA00022801"/>
    </source>
</evidence>
<dbReference type="InterPro" id="IPR001394">
    <property type="entry name" value="Peptidase_C19_UCH"/>
</dbReference>
<dbReference type="Proteomes" id="UP000189513">
    <property type="component" value="Unassembled WGS sequence"/>
</dbReference>
<organism evidence="9 10">
    <name type="scientific">Cyberlindnera fabianii</name>
    <name type="common">Yeast</name>
    <name type="synonym">Hansenula fabianii</name>
    <dbReference type="NCBI Taxonomy" id="36022"/>
    <lineage>
        <taxon>Eukaryota</taxon>
        <taxon>Fungi</taxon>
        <taxon>Dikarya</taxon>
        <taxon>Ascomycota</taxon>
        <taxon>Saccharomycotina</taxon>
        <taxon>Saccharomycetes</taxon>
        <taxon>Phaffomycetales</taxon>
        <taxon>Phaffomycetaceae</taxon>
        <taxon>Cyberlindnera</taxon>
    </lineage>
</organism>
<dbReference type="GO" id="GO:0004843">
    <property type="term" value="F:cysteine-type deubiquitinase activity"/>
    <property type="evidence" value="ECO:0007669"/>
    <property type="project" value="UniProtKB-UniRule"/>
</dbReference>
<dbReference type="PROSITE" id="PS00972">
    <property type="entry name" value="USP_1"/>
    <property type="match status" value="1"/>
</dbReference>
<dbReference type="EMBL" id="MPUK01000016">
    <property type="protein sequence ID" value="ONH64888.1"/>
    <property type="molecule type" value="Genomic_DNA"/>
</dbReference>
<comment type="catalytic activity">
    <reaction evidence="1 6">
        <text>Thiol-dependent hydrolysis of ester, thioester, amide, peptide and isopeptide bonds formed by the C-terminal Gly of ubiquitin (a 76-residue protein attached to proteins as an intracellular targeting signal).</text>
        <dbReference type="EC" id="3.4.19.12"/>
    </reaction>
</comment>
<dbReference type="CDD" id="cd02257">
    <property type="entry name" value="Peptidase_C19"/>
    <property type="match status" value="1"/>
</dbReference>
<feature type="compositionally biased region" description="Polar residues" evidence="7">
    <location>
        <begin position="1"/>
        <end position="18"/>
    </location>
</feature>
<dbReference type="PROSITE" id="PS50235">
    <property type="entry name" value="USP_3"/>
    <property type="match status" value="1"/>
</dbReference>
<evidence type="ECO:0000256" key="3">
    <source>
        <dbReference type="ARBA" id="ARBA00022786"/>
    </source>
</evidence>
<dbReference type="OMA" id="HKESHES"/>
<keyword evidence="3 6" id="KW-0833">Ubl conjugation pathway</keyword>
<evidence type="ECO:0000256" key="7">
    <source>
        <dbReference type="SAM" id="MobiDB-lite"/>
    </source>
</evidence>
<feature type="compositionally biased region" description="Low complexity" evidence="7">
    <location>
        <begin position="179"/>
        <end position="190"/>
    </location>
</feature>
<sequence length="557" mass="61867">MVSGPSTASSNTPALNSITPNGNTNGTNGTNGVINGKADSKADSNGSANGTAHNKTPETIDSSSQSSSTTTISSPSINTPSSSKSVHIPEEPSPVFQAISGSVTLPLLFGSNEESFVNQRSKYNKLRQAKLASIIADKKTSTTTITNGKLETPNTEQPTKPMTGWAAIASQGAKRHSTKSQSSSPITPSSSIKREVSYVPSVSNVLEPLGVITLRYMFDKTFQKQIINTKIPTITPRGLVNTGNICFMSSIIQMLLYCQPFFRALRIISSKTIQSLNREQSISPLFDALVELYSQFTSRAENEKKKDAITPTEFYKDISKNERFSHLQWGNKKMQRNSLVIYLMDYMKSLQKQLKFKPSPVRQIFGGQFRSVLQIPKSKESQSITLDPFQQIQLDISYEDVNTLEDAFTKLSEVEEIPYKSTDGSDVIAKKQTFIDKFPEVLVVHLKRFSFASNKRIEKLRKKITYSHDLTIPNVCITPSIRRLNPESINYKLTAVVYHHGMSSDGGHYTVDVLRSDESKWIRIDDTVITNLTPEEVLNGGVQDDVKSAYILMYQRV</sequence>
<dbReference type="GO" id="GO:0005829">
    <property type="term" value="C:cytosol"/>
    <property type="evidence" value="ECO:0007669"/>
    <property type="project" value="TreeGrafter"/>
</dbReference>
<evidence type="ECO:0000259" key="8">
    <source>
        <dbReference type="PROSITE" id="PS50235"/>
    </source>
</evidence>
<dbReference type="Pfam" id="PF00443">
    <property type="entry name" value="UCH"/>
    <property type="match status" value="1"/>
</dbReference>
<dbReference type="SUPFAM" id="SSF54001">
    <property type="entry name" value="Cysteine proteinases"/>
    <property type="match status" value="1"/>
</dbReference>
<feature type="compositionally biased region" description="Low complexity" evidence="7">
    <location>
        <begin position="57"/>
        <end position="85"/>
    </location>
</feature>
<dbReference type="Gene3D" id="3.90.70.10">
    <property type="entry name" value="Cysteine proteinases"/>
    <property type="match status" value="1"/>
</dbReference>
<evidence type="ECO:0000313" key="9">
    <source>
        <dbReference type="EMBL" id="ONH64888.1"/>
    </source>
</evidence>
<accession>A0A1V2KZ14</accession>
<keyword evidence="2 6" id="KW-0645">Protease</keyword>
<dbReference type="InterPro" id="IPR018200">
    <property type="entry name" value="USP_CS"/>
</dbReference>
<dbReference type="GO" id="GO:0006508">
    <property type="term" value="P:proteolysis"/>
    <property type="evidence" value="ECO:0007669"/>
    <property type="project" value="UniProtKB-KW"/>
</dbReference>
<evidence type="ECO:0000256" key="1">
    <source>
        <dbReference type="ARBA" id="ARBA00000707"/>
    </source>
</evidence>
<keyword evidence="5 6" id="KW-0788">Thiol protease</keyword>
<dbReference type="PANTHER" id="PTHR24006:SF687">
    <property type="entry name" value="UBIQUITIN CARBOXYL-TERMINAL HYDROLASE 10"/>
    <property type="match status" value="1"/>
</dbReference>
<evidence type="ECO:0000256" key="5">
    <source>
        <dbReference type="ARBA" id="ARBA00022807"/>
    </source>
</evidence>
<dbReference type="GO" id="GO:0016579">
    <property type="term" value="P:protein deubiquitination"/>
    <property type="evidence" value="ECO:0007669"/>
    <property type="project" value="InterPro"/>
</dbReference>
<comment type="similarity">
    <text evidence="6">Belongs to the peptidase C19 family.</text>
</comment>
<protein>
    <recommendedName>
        <fullName evidence="6">Ubiquitin carboxyl-terminal hydrolase</fullName>
        <ecNumber evidence="6">3.4.19.12</ecNumber>
    </recommendedName>
</protein>
<dbReference type="PANTHER" id="PTHR24006">
    <property type="entry name" value="UBIQUITIN CARBOXYL-TERMINAL HYDROLASE"/>
    <property type="match status" value="1"/>
</dbReference>
<feature type="region of interest" description="Disordered" evidence="7">
    <location>
        <begin position="168"/>
        <end position="190"/>
    </location>
</feature>
<evidence type="ECO:0000313" key="10">
    <source>
        <dbReference type="Proteomes" id="UP000189513"/>
    </source>
</evidence>
<dbReference type="InterPro" id="IPR038765">
    <property type="entry name" value="Papain-like_cys_pep_sf"/>
</dbReference>
<dbReference type="GO" id="GO:0005634">
    <property type="term" value="C:nucleus"/>
    <property type="evidence" value="ECO:0007669"/>
    <property type="project" value="TreeGrafter"/>
</dbReference>
<evidence type="ECO:0000256" key="2">
    <source>
        <dbReference type="ARBA" id="ARBA00022670"/>
    </source>
</evidence>
<dbReference type="STRING" id="36022.A0A1V2KZ14"/>
<dbReference type="AlphaFoldDB" id="A0A1V2KZ14"/>
<keyword evidence="4 6" id="KW-0378">Hydrolase</keyword>
<dbReference type="InterPro" id="IPR050164">
    <property type="entry name" value="Peptidase_C19"/>
</dbReference>
<evidence type="ECO:0000256" key="6">
    <source>
        <dbReference type="RuleBase" id="RU366025"/>
    </source>
</evidence>
<dbReference type="InterPro" id="IPR028889">
    <property type="entry name" value="USP"/>
</dbReference>
<feature type="compositionally biased region" description="Polar residues" evidence="7">
    <location>
        <begin position="43"/>
        <end position="54"/>
    </location>
</feature>
<gene>
    <name evidence="9" type="ORF">BON22_5299</name>
</gene>